<feature type="compositionally biased region" description="Polar residues" evidence="1">
    <location>
        <begin position="1"/>
        <end position="12"/>
    </location>
</feature>
<dbReference type="Proteomes" id="UP001154078">
    <property type="component" value="Chromosome 7"/>
</dbReference>
<dbReference type="AlphaFoldDB" id="A0A9P0FLC3"/>
<proteinExistence type="predicted"/>
<sequence length="317" mass="37922">MEVKNTVVSVSANEEEAKDLEDTTSRKVRVEKKTRKMRKVESMLEKGYAGKPQSKREILRQRRKKEKALQTFKENIKYWQKPSITYAMSMCKEILEILMGTTITSAMSRTYMERLKVRILEHYLEMMTRRVKMREEKEYKRAKHLILTGQLPFSQAPEEMNDHIVIILENYCNELIEKRRAHYNLIKPKIPTYLYWDDTPDPPFRLSIEVGHKFRSKEECLCKDIDHFLYEDLTDYMFDEQELKRLKYADINIRKLAHLTIVSQIYDFADIIMQKDLPEMGYKPKSQMVVIEDTDSIFTVVYEDDEEDDEEEEHEEA</sequence>
<keyword evidence="3" id="KW-1185">Reference proteome</keyword>
<dbReference type="OrthoDB" id="6150133at2759"/>
<name>A0A9P0FLC3_BRAAE</name>
<dbReference type="EMBL" id="OV121138">
    <property type="protein sequence ID" value="CAH0560057.1"/>
    <property type="molecule type" value="Genomic_DNA"/>
</dbReference>
<protein>
    <submittedName>
        <fullName evidence="2">Uncharacterized protein</fullName>
    </submittedName>
</protein>
<evidence type="ECO:0000256" key="1">
    <source>
        <dbReference type="SAM" id="MobiDB-lite"/>
    </source>
</evidence>
<feature type="region of interest" description="Disordered" evidence="1">
    <location>
        <begin position="1"/>
        <end position="24"/>
    </location>
</feature>
<accession>A0A9P0FLC3</accession>
<gene>
    <name evidence="2" type="ORF">MELIAE_LOCUS9888</name>
</gene>
<evidence type="ECO:0000313" key="2">
    <source>
        <dbReference type="EMBL" id="CAH0560057.1"/>
    </source>
</evidence>
<evidence type="ECO:0000313" key="3">
    <source>
        <dbReference type="Proteomes" id="UP001154078"/>
    </source>
</evidence>
<organism evidence="2 3">
    <name type="scientific">Brassicogethes aeneus</name>
    <name type="common">Rape pollen beetle</name>
    <name type="synonym">Meligethes aeneus</name>
    <dbReference type="NCBI Taxonomy" id="1431903"/>
    <lineage>
        <taxon>Eukaryota</taxon>
        <taxon>Metazoa</taxon>
        <taxon>Ecdysozoa</taxon>
        <taxon>Arthropoda</taxon>
        <taxon>Hexapoda</taxon>
        <taxon>Insecta</taxon>
        <taxon>Pterygota</taxon>
        <taxon>Neoptera</taxon>
        <taxon>Endopterygota</taxon>
        <taxon>Coleoptera</taxon>
        <taxon>Polyphaga</taxon>
        <taxon>Cucujiformia</taxon>
        <taxon>Nitidulidae</taxon>
        <taxon>Meligethinae</taxon>
        <taxon>Brassicogethes</taxon>
    </lineage>
</organism>
<reference evidence="2" key="1">
    <citation type="submission" date="2021-12" db="EMBL/GenBank/DDBJ databases">
        <authorList>
            <person name="King R."/>
        </authorList>
    </citation>
    <scope>NUCLEOTIDE SEQUENCE</scope>
</reference>